<feature type="compositionally biased region" description="Low complexity" evidence="1">
    <location>
        <begin position="91"/>
        <end position="110"/>
    </location>
</feature>
<protein>
    <submittedName>
        <fullName evidence="2">Uncharacterized protein</fullName>
    </submittedName>
</protein>
<reference evidence="3" key="1">
    <citation type="submission" date="2011-01" db="EMBL/GenBank/DDBJ databases">
        <title>Complete sequence of plasmid1 of Acidobacterium sp. MP5ACTX9.</title>
        <authorList>
            <consortium name="US DOE Joint Genome Institute"/>
            <person name="Lucas S."/>
            <person name="Copeland A."/>
            <person name="Lapidus A."/>
            <person name="Cheng J.-F."/>
            <person name="Goodwin L."/>
            <person name="Pitluck S."/>
            <person name="Teshima H."/>
            <person name="Detter J.C."/>
            <person name="Han C."/>
            <person name="Tapia R."/>
            <person name="Land M."/>
            <person name="Hauser L."/>
            <person name="Kyrpides N."/>
            <person name="Ivanova N."/>
            <person name="Ovchinnikova G."/>
            <person name="Pagani I."/>
            <person name="Rawat S.R."/>
            <person name="Mannisto M."/>
            <person name="Haggblom M.M."/>
            <person name="Woyke T."/>
        </authorList>
    </citation>
    <scope>NUCLEOTIDE SEQUENCE [LARGE SCALE GENOMIC DNA]</scope>
    <source>
        <strain evidence="3">MP5ACTX9</strain>
        <plasmid evidence="3">Plasmid pACIX901</plasmid>
    </source>
</reference>
<dbReference type="HOGENOM" id="CLU_524547_0_0_0"/>
<dbReference type="RefSeq" id="WP_013572834.1">
    <property type="nucleotide sequence ID" value="NC_015057.1"/>
</dbReference>
<gene>
    <name evidence="2" type="ordered locus">AciX9_4142</name>
</gene>
<keyword evidence="2" id="KW-0614">Plasmid</keyword>
<evidence type="ECO:0000256" key="1">
    <source>
        <dbReference type="SAM" id="MobiDB-lite"/>
    </source>
</evidence>
<dbReference type="EMBL" id="CP002481">
    <property type="protein sequence ID" value="ADW70922.1"/>
    <property type="molecule type" value="Genomic_DNA"/>
</dbReference>
<feature type="compositionally biased region" description="Polar residues" evidence="1">
    <location>
        <begin position="147"/>
        <end position="161"/>
    </location>
</feature>
<dbReference type="KEGG" id="acm:AciX9_4142"/>
<proteinExistence type="predicted"/>
<geneLocation type="plasmid" evidence="2 3">
    <name>pACIX901</name>
</geneLocation>
<organism evidence="3">
    <name type="scientific">Granulicella tundricola (strain ATCC BAA-1859 / DSM 23138 / MP5ACTX9)</name>
    <dbReference type="NCBI Taxonomy" id="1198114"/>
    <lineage>
        <taxon>Bacteria</taxon>
        <taxon>Pseudomonadati</taxon>
        <taxon>Acidobacteriota</taxon>
        <taxon>Terriglobia</taxon>
        <taxon>Terriglobales</taxon>
        <taxon>Acidobacteriaceae</taxon>
        <taxon>Granulicella</taxon>
    </lineage>
</organism>
<feature type="region of interest" description="Disordered" evidence="1">
    <location>
        <begin position="457"/>
        <end position="519"/>
    </location>
</feature>
<evidence type="ECO:0000313" key="3">
    <source>
        <dbReference type="Proteomes" id="UP000000343"/>
    </source>
</evidence>
<dbReference type="Proteomes" id="UP000000343">
    <property type="component" value="Plasmid pACIX901"/>
</dbReference>
<evidence type="ECO:0000313" key="2">
    <source>
        <dbReference type="EMBL" id="ADW70922.1"/>
    </source>
</evidence>
<feature type="compositionally biased region" description="Low complexity" evidence="1">
    <location>
        <begin position="298"/>
        <end position="307"/>
    </location>
</feature>
<feature type="compositionally biased region" description="Low complexity" evidence="1">
    <location>
        <begin position="458"/>
        <end position="473"/>
    </location>
</feature>
<dbReference type="InterPro" id="IPR038610">
    <property type="entry name" value="FliK-like_C_sf"/>
</dbReference>
<feature type="compositionally biased region" description="Polar residues" evidence="1">
    <location>
        <begin position="1"/>
        <end position="18"/>
    </location>
</feature>
<dbReference type="OrthoDB" id="123548at2"/>
<keyword evidence="3" id="KW-1185">Reference proteome</keyword>
<feature type="compositionally biased region" description="Low complexity" evidence="1">
    <location>
        <begin position="493"/>
        <end position="512"/>
    </location>
</feature>
<feature type="compositionally biased region" description="Low complexity" evidence="1">
    <location>
        <begin position="323"/>
        <end position="339"/>
    </location>
</feature>
<feature type="compositionally biased region" description="Polar residues" evidence="1">
    <location>
        <begin position="202"/>
        <end position="217"/>
    </location>
</feature>
<feature type="region of interest" description="Disordered" evidence="1">
    <location>
        <begin position="1"/>
        <end position="22"/>
    </location>
</feature>
<sequence length="519" mass="51937">MHISSQIASSISTGNLKSNPPAALDSIFKHALVAASQTAMPAPTSPVEKKSDHPKNSTDQAAVPAHQFGTLPVPVPVALSQPGISLPDNGSSSEDQSAQSSGPGSSSSPSLQTTAPFSATVHPLQAGVEDGVGQFSDTPVTGKPAQTPDSSSATAQPTQPVKSASEASAKEDAAAPNRLPIALPIPQAPGADLSGLLDPASPDSSQAPATDGTANQPTQPPAPSDPAALLASVAQTTFVVPAVVPTLPALSAGQSTSNAVAALGSAKPAGVAGKTHAPSSDIAARRKVDESDTDASETESAASNSATLIQAEPQVNHSAPDHQSAANDPAAQQALQAALSSSVPAHASIQAVTPTITSGADAAATQTPVTVKPEAVSTPALSSAQLIQSMHGSEMRLGMHSTEFGSISINTSLSRQVLSAQISTDHSELSRALAVHMPAIQEKLGNAYGIQAKVEVHNSSSASSGESARESNSQHNDSRRQGRTGSLTGSPISLLASSTANSSSSASVASSDARLDIRI</sequence>
<dbReference type="Gene3D" id="3.30.750.140">
    <property type="match status" value="1"/>
</dbReference>
<feature type="compositionally biased region" description="Basic and acidic residues" evidence="1">
    <location>
        <begin position="47"/>
        <end position="56"/>
    </location>
</feature>
<feature type="region of interest" description="Disordered" evidence="1">
    <location>
        <begin position="37"/>
        <end position="226"/>
    </location>
</feature>
<name>E8X638_GRATM</name>
<accession>E8X638</accession>
<dbReference type="AlphaFoldDB" id="E8X638"/>
<feature type="region of interest" description="Disordered" evidence="1">
    <location>
        <begin position="268"/>
        <end position="339"/>
    </location>
</feature>